<proteinExistence type="predicted"/>
<dbReference type="InterPro" id="IPR013767">
    <property type="entry name" value="PAS_fold"/>
</dbReference>
<reference evidence="4" key="1">
    <citation type="journal article" date="2014" name="Front. Microbiol.">
        <title>High frequency of phylogenetically diverse reductive dehalogenase-homologous genes in deep subseafloor sedimentary metagenomes.</title>
        <authorList>
            <person name="Kawai M."/>
            <person name="Futagami T."/>
            <person name="Toyoda A."/>
            <person name="Takaki Y."/>
            <person name="Nishi S."/>
            <person name="Hori S."/>
            <person name="Arai W."/>
            <person name="Tsubouchi T."/>
            <person name="Morono Y."/>
            <person name="Uchiyama I."/>
            <person name="Ito T."/>
            <person name="Fujiyama A."/>
            <person name="Inagaki F."/>
            <person name="Takami H."/>
        </authorList>
    </citation>
    <scope>NUCLEOTIDE SEQUENCE</scope>
    <source>
        <strain evidence="4">Expedition CK06-06</strain>
    </source>
</reference>
<feature type="transmembrane region" description="Helical" evidence="2">
    <location>
        <begin position="88"/>
        <end position="105"/>
    </location>
</feature>
<dbReference type="Gene3D" id="3.30.450.20">
    <property type="entry name" value="PAS domain"/>
    <property type="match status" value="1"/>
</dbReference>
<accession>X1VPQ7</accession>
<dbReference type="InterPro" id="IPR000014">
    <property type="entry name" value="PAS"/>
</dbReference>
<evidence type="ECO:0000256" key="2">
    <source>
        <dbReference type="SAM" id="Phobius"/>
    </source>
</evidence>
<dbReference type="Pfam" id="PF00989">
    <property type="entry name" value="PAS"/>
    <property type="match status" value="1"/>
</dbReference>
<organism evidence="4">
    <name type="scientific">marine sediment metagenome</name>
    <dbReference type="NCBI Taxonomy" id="412755"/>
    <lineage>
        <taxon>unclassified sequences</taxon>
        <taxon>metagenomes</taxon>
        <taxon>ecological metagenomes</taxon>
    </lineage>
</organism>
<feature type="non-terminal residue" evidence="4">
    <location>
        <position position="163"/>
    </location>
</feature>
<sequence>MEIKLVESQKENYRIAVMAILLTGVVSLLYYFHVFLRTSIIFTHFFYIPVVLAAIWWKRKGLIVIAALGGLLILSSALFLVSDLGNNIVRALMFFMVGFVVSMLSERITKEEKALRESEQRLKNVLEGSSIPTFVIGEDHKVIYWNRALEQLSRIKAEDVIGT</sequence>
<dbReference type="AlphaFoldDB" id="X1VPQ7"/>
<evidence type="ECO:0000256" key="1">
    <source>
        <dbReference type="SAM" id="Coils"/>
    </source>
</evidence>
<gene>
    <name evidence="4" type="ORF">S12H4_45675</name>
</gene>
<keyword evidence="1" id="KW-0175">Coiled coil</keyword>
<dbReference type="NCBIfam" id="TIGR00229">
    <property type="entry name" value="sensory_box"/>
    <property type="match status" value="1"/>
</dbReference>
<protein>
    <recommendedName>
        <fullName evidence="3">PAS domain-containing protein</fullName>
    </recommendedName>
</protein>
<name>X1VPQ7_9ZZZZ</name>
<dbReference type="SUPFAM" id="SSF55785">
    <property type="entry name" value="PYP-like sensor domain (PAS domain)"/>
    <property type="match status" value="1"/>
</dbReference>
<dbReference type="PROSITE" id="PS50112">
    <property type="entry name" value="PAS"/>
    <property type="match status" value="1"/>
</dbReference>
<feature type="transmembrane region" description="Helical" evidence="2">
    <location>
        <begin position="12"/>
        <end position="32"/>
    </location>
</feature>
<evidence type="ECO:0000313" key="4">
    <source>
        <dbReference type="EMBL" id="GAJ11055.1"/>
    </source>
</evidence>
<feature type="transmembrane region" description="Helical" evidence="2">
    <location>
        <begin position="62"/>
        <end position="82"/>
    </location>
</feature>
<dbReference type="InterPro" id="IPR035965">
    <property type="entry name" value="PAS-like_dom_sf"/>
</dbReference>
<feature type="domain" description="PAS" evidence="3">
    <location>
        <begin position="118"/>
        <end position="163"/>
    </location>
</feature>
<feature type="transmembrane region" description="Helical" evidence="2">
    <location>
        <begin position="38"/>
        <end position="57"/>
    </location>
</feature>
<dbReference type="EMBL" id="BARW01028267">
    <property type="protein sequence ID" value="GAJ11055.1"/>
    <property type="molecule type" value="Genomic_DNA"/>
</dbReference>
<keyword evidence="2" id="KW-0472">Membrane</keyword>
<keyword evidence="2" id="KW-1133">Transmembrane helix</keyword>
<dbReference type="GO" id="GO:0006355">
    <property type="term" value="P:regulation of DNA-templated transcription"/>
    <property type="evidence" value="ECO:0007669"/>
    <property type="project" value="InterPro"/>
</dbReference>
<feature type="coiled-coil region" evidence="1">
    <location>
        <begin position="101"/>
        <end position="128"/>
    </location>
</feature>
<evidence type="ECO:0000259" key="3">
    <source>
        <dbReference type="PROSITE" id="PS50112"/>
    </source>
</evidence>
<keyword evidence="2" id="KW-0812">Transmembrane</keyword>
<comment type="caution">
    <text evidence="4">The sequence shown here is derived from an EMBL/GenBank/DDBJ whole genome shotgun (WGS) entry which is preliminary data.</text>
</comment>